<dbReference type="InterPro" id="IPR032710">
    <property type="entry name" value="NTF2-like_dom_sf"/>
</dbReference>
<dbReference type="PANTHER" id="PTHR38436:SF1">
    <property type="entry name" value="ESTER CYCLASE"/>
    <property type="match status" value="1"/>
</dbReference>
<evidence type="ECO:0000313" key="1">
    <source>
        <dbReference type="EMBL" id="GAA3383120.1"/>
    </source>
</evidence>
<evidence type="ECO:0008006" key="3">
    <source>
        <dbReference type="Google" id="ProtNLM"/>
    </source>
</evidence>
<dbReference type="InterPro" id="IPR009959">
    <property type="entry name" value="Cyclase_SnoaL-like"/>
</dbReference>
<dbReference type="Pfam" id="PF07366">
    <property type="entry name" value="SnoaL"/>
    <property type="match status" value="1"/>
</dbReference>
<accession>A0ABP6SRJ3</accession>
<dbReference type="EMBL" id="BAAAYN010000004">
    <property type="protein sequence ID" value="GAA3383120.1"/>
    <property type="molecule type" value="Genomic_DNA"/>
</dbReference>
<dbReference type="RefSeq" id="WP_345726539.1">
    <property type="nucleotide sequence ID" value="NZ_BAAAYN010000004.1"/>
</dbReference>
<dbReference type="Proteomes" id="UP001501676">
    <property type="component" value="Unassembled WGS sequence"/>
</dbReference>
<reference evidence="2" key="1">
    <citation type="journal article" date="2019" name="Int. J. Syst. Evol. Microbiol.">
        <title>The Global Catalogue of Microorganisms (GCM) 10K type strain sequencing project: providing services to taxonomists for standard genome sequencing and annotation.</title>
        <authorList>
            <consortium name="The Broad Institute Genomics Platform"/>
            <consortium name="The Broad Institute Genome Sequencing Center for Infectious Disease"/>
            <person name="Wu L."/>
            <person name="Ma J."/>
        </authorList>
    </citation>
    <scope>NUCLEOTIDE SEQUENCE [LARGE SCALE GENOMIC DNA]</scope>
    <source>
        <strain evidence="2">JCM 9458</strain>
    </source>
</reference>
<comment type="caution">
    <text evidence="1">The sequence shown here is derived from an EMBL/GenBank/DDBJ whole genome shotgun (WGS) entry which is preliminary data.</text>
</comment>
<dbReference type="PANTHER" id="PTHR38436">
    <property type="entry name" value="POLYKETIDE CYCLASE SNOAL-LIKE DOMAIN"/>
    <property type="match status" value="1"/>
</dbReference>
<keyword evidence="2" id="KW-1185">Reference proteome</keyword>
<gene>
    <name evidence="1" type="ORF">GCM10020369_07760</name>
</gene>
<dbReference type="SUPFAM" id="SSF54427">
    <property type="entry name" value="NTF2-like"/>
    <property type="match status" value="1"/>
</dbReference>
<organism evidence="1 2">
    <name type="scientific">Cryptosporangium minutisporangium</name>
    <dbReference type="NCBI Taxonomy" id="113569"/>
    <lineage>
        <taxon>Bacteria</taxon>
        <taxon>Bacillati</taxon>
        <taxon>Actinomycetota</taxon>
        <taxon>Actinomycetes</taxon>
        <taxon>Cryptosporangiales</taxon>
        <taxon>Cryptosporangiaceae</taxon>
        <taxon>Cryptosporangium</taxon>
    </lineage>
</organism>
<protein>
    <recommendedName>
        <fullName evidence="3">Ester cyclase</fullName>
    </recommendedName>
</protein>
<sequence>MSRDTEQLVLDQFTGTAAGDLATLQACTHPEFVNREAADEPPACAQLGVPGIWATSAWLRSAFDLRIDPIEIQTRGDRVMAHVWMRGTQHGPFVVFPQRARPTAFPPTGRAFEVRQLHTFGVRDGLLVEHQAVRDDLGMMTQLGHLPPSPAALLRMARYTLSGQAGRAVKRAIEIAEHAAREAQPQPSRA</sequence>
<dbReference type="Gene3D" id="3.10.450.50">
    <property type="match status" value="1"/>
</dbReference>
<name>A0ABP6SRJ3_9ACTN</name>
<evidence type="ECO:0000313" key="2">
    <source>
        <dbReference type="Proteomes" id="UP001501676"/>
    </source>
</evidence>
<proteinExistence type="predicted"/>